<feature type="compositionally biased region" description="Polar residues" evidence="1">
    <location>
        <begin position="46"/>
        <end position="59"/>
    </location>
</feature>
<gene>
    <name evidence="2" type="ORF">MKW98_028785</name>
</gene>
<sequence length="131" mass="14634">MDVHEDDENHSEATVDSETEHEETWVSIPLVQNSEQVINGIKPDNETNLLNPSWSTIRSANRPIGKYPRSHSTGHSSIPQDLKNSERFTLRLSDDVRKDILRQKSFNFPPVSGGSSHCGRGGGAESINRRV</sequence>
<feature type="region of interest" description="Disordered" evidence="1">
    <location>
        <begin position="42"/>
        <end position="82"/>
    </location>
</feature>
<evidence type="ECO:0000313" key="2">
    <source>
        <dbReference type="EMBL" id="KAI3879218.1"/>
    </source>
</evidence>
<feature type="region of interest" description="Disordered" evidence="1">
    <location>
        <begin position="107"/>
        <end position="131"/>
    </location>
</feature>
<keyword evidence="3" id="KW-1185">Reference proteome</keyword>
<name>A0AAD4SAV2_9MAGN</name>
<dbReference type="EMBL" id="JAJJMB010012264">
    <property type="protein sequence ID" value="KAI3879218.1"/>
    <property type="molecule type" value="Genomic_DNA"/>
</dbReference>
<feature type="region of interest" description="Disordered" evidence="1">
    <location>
        <begin position="1"/>
        <end position="24"/>
    </location>
</feature>
<evidence type="ECO:0000313" key="3">
    <source>
        <dbReference type="Proteomes" id="UP001202328"/>
    </source>
</evidence>
<organism evidence="2 3">
    <name type="scientific">Papaver atlanticum</name>
    <dbReference type="NCBI Taxonomy" id="357466"/>
    <lineage>
        <taxon>Eukaryota</taxon>
        <taxon>Viridiplantae</taxon>
        <taxon>Streptophyta</taxon>
        <taxon>Embryophyta</taxon>
        <taxon>Tracheophyta</taxon>
        <taxon>Spermatophyta</taxon>
        <taxon>Magnoliopsida</taxon>
        <taxon>Ranunculales</taxon>
        <taxon>Papaveraceae</taxon>
        <taxon>Papaveroideae</taxon>
        <taxon>Papaver</taxon>
    </lineage>
</organism>
<dbReference type="AlphaFoldDB" id="A0AAD4SAV2"/>
<comment type="caution">
    <text evidence="2">The sequence shown here is derived from an EMBL/GenBank/DDBJ whole genome shotgun (WGS) entry which is preliminary data.</text>
</comment>
<accession>A0AAD4SAV2</accession>
<evidence type="ECO:0000256" key="1">
    <source>
        <dbReference type="SAM" id="MobiDB-lite"/>
    </source>
</evidence>
<feature type="compositionally biased region" description="Polar residues" evidence="1">
    <location>
        <begin position="70"/>
        <end position="79"/>
    </location>
</feature>
<proteinExistence type="predicted"/>
<protein>
    <submittedName>
        <fullName evidence="2">Uncharacterized protein</fullName>
    </submittedName>
</protein>
<feature type="compositionally biased region" description="Acidic residues" evidence="1">
    <location>
        <begin position="1"/>
        <end position="21"/>
    </location>
</feature>
<reference evidence="2" key="1">
    <citation type="submission" date="2022-04" db="EMBL/GenBank/DDBJ databases">
        <title>A functionally conserved STORR gene fusion in Papaver species that diverged 16.8 million years ago.</title>
        <authorList>
            <person name="Catania T."/>
        </authorList>
    </citation>
    <scope>NUCLEOTIDE SEQUENCE</scope>
    <source>
        <strain evidence="2">S-188037</strain>
    </source>
</reference>
<dbReference type="Proteomes" id="UP001202328">
    <property type="component" value="Unassembled WGS sequence"/>
</dbReference>